<dbReference type="Proteomes" id="UP000070038">
    <property type="component" value="Unassembled WGS sequence"/>
</dbReference>
<proteinExistence type="predicted"/>
<organism evidence="1 2">
    <name type="scientific">candidate division MSBL1 archaeon SCGC-AAA833K04</name>
    <dbReference type="NCBI Taxonomy" id="1698258"/>
    <lineage>
        <taxon>Archaea</taxon>
        <taxon>Methanobacteriati</taxon>
        <taxon>Methanobacteriota</taxon>
        <taxon>candidate division MSBL1</taxon>
    </lineage>
</organism>
<name>A0A133VRX9_9EURY</name>
<evidence type="ECO:0000313" key="2">
    <source>
        <dbReference type="Proteomes" id="UP000070038"/>
    </source>
</evidence>
<gene>
    <name evidence="1" type="ORF">AKJ46_00765</name>
</gene>
<dbReference type="PANTHER" id="PTHR15239:SF6">
    <property type="entry name" value="RIBOSOME QUALITY CONTROL COMPLEX SUBUNIT NEMF"/>
    <property type="match status" value="1"/>
</dbReference>
<dbReference type="InterPro" id="IPR051608">
    <property type="entry name" value="RQC_Subunit_NEMF"/>
</dbReference>
<sequence length="115" mass="12625">MDVYWAEPDQVSKHAPSGEYLPKGSYMIRGERNYKTVPLEAGVGLVEVNDDKIPMCGPPSAVKTHSEKVILVKPRGEKKSDLAHKIKTQLEEAGLEVKVDDLMRVLPPGEGTIVS</sequence>
<dbReference type="GO" id="GO:1990112">
    <property type="term" value="C:RQC complex"/>
    <property type="evidence" value="ECO:0007669"/>
    <property type="project" value="TreeGrafter"/>
</dbReference>
<evidence type="ECO:0000313" key="1">
    <source>
        <dbReference type="EMBL" id="KXB09216.1"/>
    </source>
</evidence>
<dbReference type="PANTHER" id="PTHR15239">
    <property type="entry name" value="NUCLEAR EXPORT MEDIATOR FACTOR NEMF"/>
    <property type="match status" value="1"/>
</dbReference>
<protein>
    <recommendedName>
        <fullName evidence="3">NFACT RNA-binding domain-containing protein</fullName>
    </recommendedName>
</protein>
<reference evidence="1 2" key="1">
    <citation type="journal article" date="2016" name="Sci. Rep.">
        <title>Metabolic traits of an uncultured archaeal lineage -MSBL1- from brine pools of the Red Sea.</title>
        <authorList>
            <person name="Mwirichia R."/>
            <person name="Alam I."/>
            <person name="Rashid M."/>
            <person name="Vinu M."/>
            <person name="Ba-Alawi W."/>
            <person name="Anthony Kamau A."/>
            <person name="Kamanda Ngugi D."/>
            <person name="Goker M."/>
            <person name="Klenk H.P."/>
            <person name="Bajic V."/>
            <person name="Stingl U."/>
        </authorList>
    </citation>
    <scope>NUCLEOTIDE SEQUENCE [LARGE SCALE GENOMIC DNA]</scope>
    <source>
        <strain evidence="1">SCGC-AAA833K04</strain>
    </source>
</reference>
<dbReference type="GO" id="GO:0000049">
    <property type="term" value="F:tRNA binding"/>
    <property type="evidence" value="ECO:0007669"/>
    <property type="project" value="TreeGrafter"/>
</dbReference>
<keyword evidence="2" id="KW-1185">Reference proteome</keyword>
<accession>A0A133VRX9</accession>
<dbReference type="GO" id="GO:0043023">
    <property type="term" value="F:ribosomal large subunit binding"/>
    <property type="evidence" value="ECO:0007669"/>
    <property type="project" value="TreeGrafter"/>
</dbReference>
<dbReference type="AlphaFoldDB" id="A0A133VRX9"/>
<dbReference type="EMBL" id="LHYN01000010">
    <property type="protein sequence ID" value="KXB09216.1"/>
    <property type="molecule type" value="Genomic_DNA"/>
</dbReference>
<evidence type="ECO:0008006" key="3">
    <source>
        <dbReference type="Google" id="ProtNLM"/>
    </source>
</evidence>
<comment type="caution">
    <text evidence="1">The sequence shown here is derived from an EMBL/GenBank/DDBJ whole genome shotgun (WGS) entry which is preliminary data.</text>
</comment>
<dbReference type="GO" id="GO:0072344">
    <property type="term" value="P:rescue of stalled ribosome"/>
    <property type="evidence" value="ECO:0007669"/>
    <property type="project" value="TreeGrafter"/>
</dbReference>